<gene>
    <name evidence="1" type="ORF">SAMN04515668_2849</name>
</gene>
<organism evidence="1 2">
    <name type="scientific">Hymenobacter arizonensis</name>
    <name type="common">Siccationidurans arizonensis</name>
    <dbReference type="NCBI Taxonomy" id="1227077"/>
    <lineage>
        <taxon>Bacteria</taxon>
        <taxon>Pseudomonadati</taxon>
        <taxon>Bacteroidota</taxon>
        <taxon>Cytophagia</taxon>
        <taxon>Cytophagales</taxon>
        <taxon>Hymenobacteraceae</taxon>
        <taxon>Hymenobacter</taxon>
    </lineage>
</organism>
<proteinExistence type="predicted"/>
<evidence type="ECO:0000313" key="2">
    <source>
        <dbReference type="Proteomes" id="UP000199029"/>
    </source>
</evidence>
<accession>A0A1I5Z9P8</accession>
<name>A0A1I5Z9P8_HYMAR</name>
<dbReference type="InterPro" id="IPR013783">
    <property type="entry name" value="Ig-like_fold"/>
</dbReference>
<sequence>MAKVTLLVVLLLAGLGLRPEGAWATHIRAGDIQAKSDTTLPIANRNPRRVFFKMVLYTTMTGFDEETVTIFFGDGSSSCEGGIARIPGGRRPIPGAPDTGLNIYLFEHTFPSSGSFTITYTGENRVGGVLNMDNSIAQSFHISTTITLDPALLGNSSPVLRAPAVDKAAVSQVFLHNPAGFDADGDSLAYKLRPSQKVSRAVGVIVGSPCSGATGDNTPVAQQVPNFVYPNSASISPGAVQVEYAGNPVGVRDNPAIFVQDVRTGQITWNAPIRVGFYNVAMVVEEWRRTPLGRRKIGEVIRDIQIIVSATSNLRPTITIPADICVIAGQTVTGQVSAVDGLSATSPQTPISLFAYSGIIPPATFTQTATGPPTAQGTFTWRTECSNVAQQPYLVVFKAQDTPSGGNLATNPPLIDEKPWRITVIGPPPQSLRVTPALTGLNSAGLTWSPYVCTNASVIHIYRKENTAGWTPGDCETGIPASTGYVRIATVPASATSFTDNNVSAGGTNQGFERGKTYCYRIYAEFPFPAGGASIASEEACVTFDGRAAQLKNVDVEETSATAGRIAVRWTQPRAAAGQVLQGTPSYVLSRGEGLAPATYAVVRTFTAITDTFFIDTNLNTQDLQYTYKLEFVRTLANTQVPQVIRETATPASSVRVSVVPTSSTSGFSLTWTYQVPWTNTAKPVVIYRRNSAPGSPYVQIATAPTGLAGGSYRDEDAALVKGQTYCYYVRTEGQYAPTGYLSSLLNRSQEQCAKLIAPPCVPVLSLAVTNCDSLAALPSFPRPNERYTNRLRWRLGNVPAGCDEDVASYRVYYRPGPTGAFALLGTTTQTSYLHPNLEFNGGCYAVQAVAPGGVRSDTSNVACQDNCVFFLLPNIFTPNGDAQNPVFRPKNHSPVRQVRFQAFNRWGVKVFENVTTAADPVLINWDGGPAGESSNGRLLKVSDGIYYYLAEVEFADFANTKRTYKGWVEVRR</sequence>
<keyword evidence="2" id="KW-1185">Reference proteome</keyword>
<dbReference type="Proteomes" id="UP000199029">
    <property type="component" value="Unassembled WGS sequence"/>
</dbReference>
<dbReference type="Gene3D" id="2.60.40.10">
    <property type="entry name" value="Immunoglobulins"/>
    <property type="match status" value="3"/>
</dbReference>
<evidence type="ECO:0000313" key="1">
    <source>
        <dbReference type="EMBL" id="SFQ53095.1"/>
    </source>
</evidence>
<protein>
    <submittedName>
        <fullName evidence="1">C-terminal domain of CHU protein family protein</fullName>
    </submittedName>
</protein>
<dbReference type="Pfam" id="PF13585">
    <property type="entry name" value="CHU_C"/>
    <property type="match status" value="1"/>
</dbReference>
<dbReference type="EMBL" id="FOXS01000003">
    <property type="protein sequence ID" value="SFQ53095.1"/>
    <property type="molecule type" value="Genomic_DNA"/>
</dbReference>
<dbReference type="AlphaFoldDB" id="A0A1I5Z9P8"/>
<reference evidence="2" key="1">
    <citation type="submission" date="2016-10" db="EMBL/GenBank/DDBJ databases">
        <authorList>
            <person name="Varghese N."/>
            <person name="Submissions S."/>
        </authorList>
    </citation>
    <scope>NUCLEOTIDE SEQUENCE [LARGE SCALE GENOMIC DNA]</scope>
    <source>
        <strain evidence="2">OR362-8,ATCC BAA-1266,JCM 13504</strain>
    </source>
</reference>
<dbReference type="STRING" id="1227077.SAMN04515668_2849"/>